<dbReference type="InterPro" id="IPR000182">
    <property type="entry name" value="GNAT_dom"/>
</dbReference>
<feature type="region of interest" description="Disordered" evidence="5">
    <location>
        <begin position="213"/>
        <end position="244"/>
    </location>
</feature>
<dbReference type="SUPFAM" id="SSF55729">
    <property type="entry name" value="Acyl-CoA N-acyltransferases (Nat)"/>
    <property type="match status" value="1"/>
</dbReference>
<dbReference type="EC" id="2.3.1.128" evidence="7"/>
<evidence type="ECO:0000259" key="6">
    <source>
        <dbReference type="PROSITE" id="PS51186"/>
    </source>
</evidence>
<dbReference type="Pfam" id="PF00583">
    <property type="entry name" value="Acetyltransf_1"/>
    <property type="match status" value="1"/>
</dbReference>
<dbReference type="GO" id="GO:0008080">
    <property type="term" value="F:N-acetyltransferase activity"/>
    <property type="evidence" value="ECO:0007669"/>
    <property type="project" value="InterPro"/>
</dbReference>
<comment type="similarity">
    <text evidence="1">Belongs to the acetyltransferase family. RimI subfamily.</text>
</comment>
<keyword evidence="2" id="KW-0963">Cytoplasm</keyword>
<dbReference type="Gene3D" id="3.40.630.30">
    <property type="match status" value="1"/>
</dbReference>
<dbReference type="InterPro" id="IPR050680">
    <property type="entry name" value="YpeA/RimI_acetyltransf"/>
</dbReference>
<dbReference type="InterPro" id="IPR016181">
    <property type="entry name" value="Acyl_CoA_acyltransferase"/>
</dbReference>
<name>A0A6J4UGY6_9BACT</name>
<gene>
    <name evidence="7" type="ORF">AVDCRST_MAG70-791</name>
</gene>
<proteinExistence type="inferred from homology"/>
<dbReference type="AlphaFoldDB" id="A0A6J4UGY6"/>
<dbReference type="CDD" id="cd04301">
    <property type="entry name" value="NAT_SF"/>
    <property type="match status" value="1"/>
</dbReference>
<reference evidence="7" key="1">
    <citation type="submission" date="2020-02" db="EMBL/GenBank/DDBJ databases">
        <authorList>
            <person name="Meier V. D."/>
        </authorList>
    </citation>
    <scope>NUCLEOTIDE SEQUENCE</scope>
    <source>
        <strain evidence="7">AVDCRST_MAG70</strain>
    </source>
</reference>
<dbReference type="PANTHER" id="PTHR43420">
    <property type="entry name" value="ACETYLTRANSFERASE"/>
    <property type="match status" value="1"/>
</dbReference>
<protein>
    <submittedName>
        <fullName evidence="7">Ribosomal-protein-S18p-alanine acetyltransferase</fullName>
        <ecNumber evidence="7">2.3.1.128</ecNumber>
    </submittedName>
</protein>
<evidence type="ECO:0000256" key="1">
    <source>
        <dbReference type="ARBA" id="ARBA00005395"/>
    </source>
</evidence>
<keyword evidence="4 7" id="KW-0012">Acyltransferase</keyword>
<sequence length="244" mass="27210">MYRIDAMTLPDVPEVSRVEARCFTNPWPLTAYRRELRMPDQNYYVVLRDLVDDRPAAGDDESTAGPAMAGVPAGLRARLPLPFLPFGRRSEPTDRIAGFAGMWVIYDEAHVTTIGVDPAYRGQGLGELLLVHLFGSAIGRGAKWLTLEVRVSNESALALYRKYGFAVHGTRPRYYSDNNEDAYVMWSPSLHDPAYLERFAELRNAAEARLGDRFTHDQDRPHDGPIAGSPHRATVADIPVDRGA</sequence>
<evidence type="ECO:0000313" key="7">
    <source>
        <dbReference type="EMBL" id="CAA9549354.1"/>
    </source>
</evidence>
<dbReference type="PROSITE" id="PS51186">
    <property type="entry name" value="GNAT"/>
    <property type="match status" value="1"/>
</dbReference>
<organism evidence="7">
    <name type="scientific">uncultured Thermomicrobiales bacterium</name>
    <dbReference type="NCBI Taxonomy" id="1645740"/>
    <lineage>
        <taxon>Bacteria</taxon>
        <taxon>Pseudomonadati</taxon>
        <taxon>Thermomicrobiota</taxon>
        <taxon>Thermomicrobia</taxon>
        <taxon>Thermomicrobiales</taxon>
        <taxon>environmental samples</taxon>
    </lineage>
</organism>
<keyword evidence="3 7" id="KW-0808">Transferase</keyword>
<feature type="domain" description="N-acetyltransferase" evidence="6">
    <location>
        <begin position="45"/>
        <end position="190"/>
    </location>
</feature>
<evidence type="ECO:0000256" key="3">
    <source>
        <dbReference type="ARBA" id="ARBA00022679"/>
    </source>
</evidence>
<dbReference type="EMBL" id="CADCWH010000123">
    <property type="protein sequence ID" value="CAA9549354.1"/>
    <property type="molecule type" value="Genomic_DNA"/>
</dbReference>
<evidence type="ECO:0000256" key="5">
    <source>
        <dbReference type="SAM" id="MobiDB-lite"/>
    </source>
</evidence>
<evidence type="ECO:0000256" key="2">
    <source>
        <dbReference type="ARBA" id="ARBA00022490"/>
    </source>
</evidence>
<feature type="compositionally biased region" description="Basic and acidic residues" evidence="5">
    <location>
        <begin position="213"/>
        <end position="223"/>
    </location>
</feature>
<accession>A0A6J4UGY6</accession>
<dbReference type="PANTHER" id="PTHR43420:SF44">
    <property type="entry name" value="ACETYLTRANSFERASE YPEA"/>
    <property type="match status" value="1"/>
</dbReference>
<dbReference type="NCBIfam" id="TIGR01575">
    <property type="entry name" value="rimI"/>
    <property type="match status" value="1"/>
</dbReference>
<dbReference type="InterPro" id="IPR006464">
    <property type="entry name" value="AcTrfase_RimI/Ard1"/>
</dbReference>
<evidence type="ECO:0000256" key="4">
    <source>
        <dbReference type="ARBA" id="ARBA00023315"/>
    </source>
</evidence>